<keyword evidence="2" id="KW-0479">Metal-binding</keyword>
<dbReference type="EMBL" id="JAPFFM010000005">
    <property type="protein sequence ID" value="KAJ6761729.1"/>
    <property type="molecule type" value="Genomic_DNA"/>
</dbReference>
<evidence type="ECO:0000256" key="1">
    <source>
        <dbReference type="ARBA" id="ARBA00001947"/>
    </source>
</evidence>
<dbReference type="PANTHER" id="PTHR30519">
    <property type="entry name" value="5-METHYLTETRAHYDROPTEROYLTRIGLUTAMATE--HOMOCYSTEINE METHYLTRANSFERASE"/>
    <property type="match status" value="1"/>
</dbReference>
<keyword evidence="5" id="KW-0489">Methyltransferase</keyword>
<comment type="cofactor">
    <cofactor evidence="1">
        <name>Zn(2+)</name>
        <dbReference type="ChEBI" id="CHEBI:29105"/>
    </cofactor>
</comment>
<evidence type="ECO:0000259" key="4">
    <source>
        <dbReference type="Pfam" id="PF01717"/>
    </source>
</evidence>
<dbReference type="GO" id="GO:0008270">
    <property type="term" value="F:zinc ion binding"/>
    <property type="evidence" value="ECO:0007669"/>
    <property type="project" value="InterPro"/>
</dbReference>
<proteinExistence type="predicted"/>
<dbReference type="GO" id="GO:0009086">
    <property type="term" value="P:methionine biosynthetic process"/>
    <property type="evidence" value="ECO:0007669"/>
    <property type="project" value="InterPro"/>
</dbReference>
<evidence type="ECO:0000313" key="6">
    <source>
        <dbReference type="Proteomes" id="UP001151752"/>
    </source>
</evidence>
<accession>A0A9Q1A8H2</accession>
<keyword evidence="6" id="KW-1185">Reference proteome</keyword>
<dbReference type="SUPFAM" id="SSF51726">
    <property type="entry name" value="UROD/MetE-like"/>
    <property type="match status" value="1"/>
</dbReference>
<gene>
    <name evidence="5" type="ORF">OIU74_024394</name>
</gene>
<comment type="caution">
    <text evidence="5">The sequence shown here is derived from an EMBL/GenBank/DDBJ whole genome shotgun (WGS) entry which is preliminary data.</text>
</comment>
<sequence length="214" mass="24129">MASHVVGYPHIGDLEKVAADLSKSNDHFIDAEWVPDVKLPYAFYKAGREYMEAKASRKSSPGVTYEAVQKAAAALKGSDHRRATNVSARLDAQQKKLNFHLLPTSIIGSFPQTMELRKVRREYKAKKISEDDYVKAIEEEIREFVEFQEELGINVLVHGEPERNDMVEYFGKVPSTEEIADGINKMLAVLETIQVHPDCGLKNKILRSQLVNAK</sequence>
<protein>
    <submittedName>
        <fullName evidence="5">5-METHYLTETRAHYDROPTEROYLTRIGLUTAMATE--HOMOCYSTEINE METHYLTRANSFERASE</fullName>
    </submittedName>
</protein>
<keyword evidence="5" id="KW-0808">Transferase</keyword>
<dbReference type="InterPro" id="IPR002629">
    <property type="entry name" value="Met_Synth_C/arc"/>
</dbReference>
<dbReference type="Gene3D" id="3.20.20.210">
    <property type="match status" value="2"/>
</dbReference>
<evidence type="ECO:0000313" key="5">
    <source>
        <dbReference type="EMBL" id="KAJ6761729.1"/>
    </source>
</evidence>
<feature type="domain" description="Cobalamin-independent methionine synthase MetE C-terminal/archaeal" evidence="4">
    <location>
        <begin position="102"/>
        <end position="172"/>
    </location>
</feature>
<dbReference type="AlphaFoldDB" id="A0A9Q1A8H2"/>
<evidence type="ECO:0000256" key="2">
    <source>
        <dbReference type="ARBA" id="ARBA00022723"/>
    </source>
</evidence>
<keyword evidence="3" id="KW-0862">Zinc</keyword>
<dbReference type="InterPro" id="IPR038071">
    <property type="entry name" value="UROD/MetE-like_sf"/>
</dbReference>
<reference evidence="5" key="1">
    <citation type="submission" date="2022-11" db="EMBL/GenBank/DDBJ databases">
        <authorList>
            <person name="Hyden B.L."/>
            <person name="Feng K."/>
            <person name="Yates T."/>
            <person name="Jawdy S."/>
            <person name="Smart L.B."/>
            <person name="Muchero W."/>
        </authorList>
    </citation>
    <scope>NUCLEOTIDE SEQUENCE</scope>
    <source>
        <tissue evidence="5">Shoot tip</tissue>
    </source>
</reference>
<organism evidence="5 6">
    <name type="scientific">Salix koriyanagi</name>
    <dbReference type="NCBI Taxonomy" id="2511006"/>
    <lineage>
        <taxon>Eukaryota</taxon>
        <taxon>Viridiplantae</taxon>
        <taxon>Streptophyta</taxon>
        <taxon>Embryophyta</taxon>
        <taxon>Tracheophyta</taxon>
        <taxon>Spermatophyta</taxon>
        <taxon>Magnoliopsida</taxon>
        <taxon>eudicotyledons</taxon>
        <taxon>Gunneridae</taxon>
        <taxon>Pentapetalae</taxon>
        <taxon>rosids</taxon>
        <taxon>fabids</taxon>
        <taxon>Malpighiales</taxon>
        <taxon>Salicaceae</taxon>
        <taxon>Saliceae</taxon>
        <taxon>Salix</taxon>
    </lineage>
</organism>
<dbReference type="GO" id="GO:0032259">
    <property type="term" value="P:methylation"/>
    <property type="evidence" value="ECO:0007669"/>
    <property type="project" value="UniProtKB-KW"/>
</dbReference>
<name>A0A9Q1A8H2_9ROSI</name>
<dbReference type="Proteomes" id="UP001151752">
    <property type="component" value="Chromosome 19"/>
</dbReference>
<reference evidence="5" key="2">
    <citation type="journal article" date="2023" name="Int. J. Mol. Sci.">
        <title>De Novo Assembly and Annotation of 11 Diverse Shrub Willow (Salix) Genomes Reveals Novel Gene Organization in Sex-Linked Regions.</title>
        <authorList>
            <person name="Hyden B."/>
            <person name="Feng K."/>
            <person name="Yates T.B."/>
            <person name="Jawdy S."/>
            <person name="Cereghino C."/>
            <person name="Smart L.B."/>
            <person name="Muchero W."/>
        </authorList>
    </citation>
    <scope>NUCLEOTIDE SEQUENCE</scope>
    <source>
        <tissue evidence="5">Shoot tip</tissue>
    </source>
</reference>
<dbReference type="Pfam" id="PF01717">
    <property type="entry name" value="Meth_synt_2"/>
    <property type="match status" value="1"/>
</dbReference>
<dbReference type="GO" id="GO:0003871">
    <property type="term" value="F:5-methyltetrahydropteroyltriglutamate-homocysteine S-methyltransferase activity"/>
    <property type="evidence" value="ECO:0007669"/>
    <property type="project" value="InterPro"/>
</dbReference>
<evidence type="ECO:0000256" key="3">
    <source>
        <dbReference type="ARBA" id="ARBA00022833"/>
    </source>
</evidence>